<feature type="transmembrane region" description="Helical" evidence="1">
    <location>
        <begin position="133"/>
        <end position="155"/>
    </location>
</feature>
<keyword evidence="1" id="KW-1133">Transmembrane helix</keyword>
<feature type="transmembrane region" description="Helical" evidence="1">
    <location>
        <begin position="84"/>
        <end position="106"/>
    </location>
</feature>
<dbReference type="PANTHER" id="PTHR23028:SF131">
    <property type="entry name" value="BLR2367 PROTEIN"/>
    <property type="match status" value="1"/>
</dbReference>
<accession>A0ABU8KUT3</accession>
<feature type="transmembrane region" description="Helical" evidence="1">
    <location>
        <begin position="43"/>
        <end position="63"/>
    </location>
</feature>
<feature type="transmembrane region" description="Helical" evidence="1">
    <location>
        <begin position="186"/>
        <end position="206"/>
    </location>
</feature>
<proteinExistence type="predicted"/>
<keyword evidence="4" id="KW-1185">Reference proteome</keyword>
<feature type="transmembrane region" description="Helical" evidence="1">
    <location>
        <begin position="239"/>
        <end position="257"/>
    </location>
</feature>
<evidence type="ECO:0000313" key="3">
    <source>
        <dbReference type="EMBL" id="MEI9409475.1"/>
    </source>
</evidence>
<keyword evidence="1" id="KW-0812">Transmembrane</keyword>
<gene>
    <name evidence="3" type="ORF">O7A60_11940</name>
</gene>
<feature type="domain" description="Acyltransferase 3" evidence="2">
    <location>
        <begin position="16"/>
        <end position="320"/>
    </location>
</feature>
<sequence>MQHNAETMTGVIVPSIHSIQYLRALAASAVVCFHVSEQFDGPFSVGAAGVDVFFVISGFIMWVTTASRPADPVGFIGRRITRIVPLYWIVTFMTAAAMLIKPQFFYDQLLSPLSLGRSLFFLPLLQDGALHPVVLQGWTLSYEMMFYLVFALTLFLGERWRLGVLVGSLTIIVALHFVLPEGYARSFTSPIVLEFAAGVILARLWLQDVRLSFGLALTLLGGGFLLLAVIPLVDADMPRVLRWGIPAMLIVAGAVFAERARPFRPVALFSFLGEASYSIYLWHALVAVAVTGITLRLGVLPALQPALIVVLSLVFSAMLYLVVEKPLIRALHPSRPKGIKRGKETPLTQAADT</sequence>
<feature type="transmembrane region" description="Helical" evidence="1">
    <location>
        <begin position="277"/>
        <end position="297"/>
    </location>
</feature>
<dbReference type="InterPro" id="IPR002656">
    <property type="entry name" value="Acyl_transf_3_dom"/>
</dbReference>
<reference evidence="3 4" key="1">
    <citation type="submission" date="2022-12" db="EMBL/GenBank/DDBJ databases">
        <authorList>
            <person name="Muema E."/>
        </authorList>
    </citation>
    <scope>NUCLEOTIDE SEQUENCE [LARGE SCALE GENOMIC DNA]</scope>
    <source>
        <strain evidence="4">1326</strain>
    </source>
</reference>
<feature type="transmembrane region" description="Helical" evidence="1">
    <location>
        <begin position="162"/>
        <end position="180"/>
    </location>
</feature>
<keyword evidence="3" id="KW-0808">Transferase</keyword>
<evidence type="ECO:0000313" key="4">
    <source>
        <dbReference type="Proteomes" id="UP001387293"/>
    </source>
</evidence>
<keyword evidence="1" id="KW-0472">Membrane</keyword>
<evidence type="ECO:0000259" key="2">
    <source>
        <dbReference type="Pfam" id="PF01757"/>
    </source>
</evidence>
<dbReference type="InterPro" id="IPR050879">
    <property type="entry name" value="Acyltransferase_3"/>
</dbReference>
<dbReference type="Pfam" id="PF01757">
    <property type="entry name" value="Acyl_transf_3"/>
    <property type="match status" value="1"/>
</dbReference>
<feature type="transmembrane region" description="Helical" evidence="1">
    <location>
        <begin position="213"/>
        <end position="233"/>
    </location>
</feature>
<protein>
    <submittedName>
        <fullName evidence="3">Acyltransferase</fullName>
    </submittedName>
</protein>
<name>A0ABU8KUT3_9HYPH</name>
<organism evidence="3 4">
    <name type="scientific">Mesorhizobium salmacidum</name>
    <dbReference type="NCBI Taxonomy" id="3015171"/>
    <lineage>
        <taxon>Bacteria</taxon>
        <taxon>Pseudomonadati</taxon>
        <taxon>Pseudomonadota</taxon>
        <taxon>Alphaproteobacteria</taxon>
        <taxon>Hyphomicrobiales</taxon>
        <taxon>Phyllobacteriaceae</taxon>
        <taxon>Mesorhizobium</taxon>
    </lineage>
</organism>
<keyword evidence="3" id="KW-0012">Acyltransferase</keyword>
<dbReference type="PANTHER" id="PTHR23028">
    <property type="entry name" value="ACETYLTRANSFERASE"/>
    <property type="match status" value="1"/>
</dbReference>
<dbReference type="Proteomes" id="UP001387293">
    <property type="component" value="Unassembled WGS sequence"/>
</dbReference>
<feature type="transmembrane region" description="Helical" evidence="1">
    <location>
        <begin position="303"/>
        <end position="323"/>
    </location>
</feature>
<comment type="caution">
    <text evidence="3">The sequence shown here is derived from an EMBL/GenBank/DDBJ whole genome shotgun (WGS) entry which is preliminary data.</text>
</comment>
<evidence type="ECO:0000256" key="1">
    <source>
        <dbReference type="SAM" id="Phobius"/>
    </source>
</evidence>
<dbReference type="GO" id="GO:0016746">
    <property type="term" value="F:acyltransferase activity"/>
    <property type="evidence" value="ECO:0007669"/>
    <property type="project" value="UniProtKB-KW"/>
</dbReference>
<dbReference type="EMBL" id="JAPYKS010000007">
    <property type="protein sequence ID" value="MEI9409475.1"/>
    <property type="molecule type" value="Genomic_DNA"/>
</dbReference>